<dbReference type="PANTHER" id="PTHR21512:SF5">
    <property type="entry name" value="TRAFFICKING PROTEIN PARTICLE COMPLEX SUBUNIT 9"/>
    <property type="match status" value="1"/>
</dbReference>
<keyword evidence="10" id="KW-1185">Reference proteome</keyword>
<dbReference type="Pfam" id="PF26282">
    <property type="entry name" value="Ig_TRAPPC9-Trs120_3rd"/>
    <property type="match status" value="1"/>
</dbReference>
<feature type="domain" description="Trs120/TRAPPC9 N-terminal" evidence="4">
    <location>
        <begin position="6"/>
        <end position="416"/>
    </location>
</feature>
<dbReference type="InterPro" id="IPR058567">
    <property type="entry name" value="Ig_TRAPPC9_Trs120_3rd"/>
</dbReference>
<evidence type="ECO:0000256" key="1">
    <source>
        <dbReference type="ARBA" id="ARBA00004555"/>
    </source>
</evidence>
<dbReference type="InterPro" id="IPR058563">
    <property type="entry name" value="Trs120_TRAPPC9_N"/>
</dbReference>
<dbReference type="GO" id="GO:0005802">
    <property type="term" value="C:trans-Golgi network"/>
    <property type="evidence" value="ECO:0007669"/>
    <property type="project" value="TreeGrafter"/>
</dbReference>
<feature type="domain" description="Trs120/TRAPPC9 fourth Ig-like" evidence="8">
    <location>
        <begin position="1271"/>
        <end position="1424"/>
    </location>
</feature>
<proteinExistence type="predicted"/>
<feature type="region of interest" description="Disordered" evidence="3">
    <location>
        <begin position="240"/>
        <end position="343"/>
    </location>
</feature>
<evidence type="ECO:0000256" key="2">
    <source>
        <dbReference type="ARBA" id="ARBA00023034"/>
    </source>
</evidence>
<evidence type="ECO:0000259" key="7">
    <source>
        <dbReference type="Pfam" id="PF26282"/>
    </source>
</evidence>
<dbReference type="InterPro" id="IPR058568">
    <property type="entry name" value="Ig_TRAPPC9_Trs120_4th"/>
</dbReference>
<organism evidence="9 10">
    <name type="scientific">Sarocladium strictum</name>
    <name type="common">Black bundle disease fungus</name>
    <name type="synonym">Acremonium strictum</name>
    <dbReference type="NCBI Taxonomy" id="5046"/>
    <lineage>
        <taxon>Eukaryota</taxon>
        <taxon>Fungi</taxon>
        <taxon>Dikarya</taxon>
        <taxon>Ascomycota</taxon>
        <taxon>Pezizomycotina</taxon>
        <taxon>Sordariomycetes</taxon>
        <taxon>Hypocreomycetidae</taxon>
        <taxon>Hypocreales</taxon>
        <taxon>Sarocladiaceae</taxon>
        <taxon>Sarocladium</taxon>
    </lineage>
</organism>
<evidence type="ECO:0000259" key="8">
    <source>
        <dbReference type="Pfam" id="PF26283"/>
    </source>
</evidence>
<dbReference type="Pfam" id="PF26251">
    <property type="entry name" value="TPR_TRAPPC9-Trs120"/>
    <property type="match status" value="1"/>
</dbReference>
<evidence type="ECO:0008006" key="11">
    <source>
        <dbReference type="Google" id="ProtNLM"/>
    </source>
</evidence>
<dbReference type="InterPro" id="IPR013935">
    <property type="entry name" value="Trs120_TRAPPC9"/>
</dbReference>
<feature type="domain" description="Trs120/TRAPPC9 first Ig-like" evidence="6">
    <location>
        <begin position="771"/>
        <end position="954"/>
    </location>
</feature>
<dbReference type="PANTHER" id="PTHR21512">
    <property type="entry name" value="TRAFFICKING PROTEIN PARTICLE COMPLEX SUBUNIT 9"/>
    <property type="match status" value="1"/>
</dbReference>
<evidence type="ECO:0000256" key="3">
    <source>
        <dbReference type="SAM" id="MobiDB-lite"/>
    </source>
</evidence>
<evidence type="ECO:0000259" key="5">
    <source>
        <dbReference type="Pfam" id="PF26251"/>
    </source>
</evidence>
<reference evidence="9" key="1">
    <citation type="submission" date="2022-10" db="EMBL/GenBank/DDBJ databases">
        <title>Determination and structural analysis of whole genome sequence of Sarocladium strictum F4-1.</title>
        <authorList>
            <person name="Hu L."/>
            <person name="Jiang Y."/>
        </authorList>
    </citation>
    <scope>NUCLEOTIDE SEQUENCE</scope>
    <source>
        <strain evidence="9">F4-1</strain>
    </source>
</reference>
<dbReference type="Pfam" id="PF26283">
    <property type="entry name" value="Ig_TRAPPC9-Trs120_4th"/>
    <property type="match status" value="1"/>
</dbReference>
<evidence type="ECO:0000259" key="4">
    <source>
        <dbReference type="Pfam" id="PF08626"/>
    </source>
</evidence>
<dbReference type="InterPro" id="IPR058565">
    <property type="entry name" value="Ig_TRAPPC9_Trs120_1st"/>
</dbReference>
<protein>
    <recommendedName>
        <fullName evidence="11">Hypercellular protein HypA</fullName>
    </recommendedName>
</protein>
<feature type="domain" description="Trs120/TRAPPC9 third Ig-like" evidence="7">
    <location>
        <begin position="1104"/>
        <end position="1264"/>
    </location>
</feature>
<dbReference type="Pfam" id="PF08626">
    <property type="entry name" value="TRAPPC9-Trs120"/>
    <property type="match status" value="1"/>
</dbReference>
<dbReference type="Pfam" id="PF26254">
    <property type="entry name" value="Ig_TRAPPC9-Trs120_1st"/>
    <property type="match status" value="1"/>
</dbReference>
<name>A0AA39GC79_SARSR</name>
<evidence type="ECO:0000313" key="9">
    <source>
        <dbReference type="EMBL" id="KAK0383457.1"/>
    </source>
</evidence>
<accession>A0AA39GC79</accession>
<feature type="compositionally biased region" description="Pro residues" evidence="3">
    <location>
        <begin position="267"/>
        <end position="276"/>
    </location>
</feature>
<feature type="domain" description="Trs120/TRAPPC9 TPR region" evidence="5">
    <location>
        <begin position="446"/>
        <end position="757"/>
    </location>
</feature>
<gene>
    <name evidence="9" type="ORF">NLU13_9368</name>
</gene>
<comment type="caution">
    <text evidence="9">The sequence shown here is derived from an EMBL/GenBank/DDBJ whole genome shotgun (WGS) entry which is preliminary data.</text>
</comment>
<dbReference type="InterPro" id="IPR058564">
    <property type="entry name" value="TPR_TRAPPC9_Trs120"/>
</dbReference>
<dbReference type="Pfam" id="PF26280">
    <property type="entry name" value="Ig_TRAPPC9-Trs120_2nd"/>
    <property type="match status" value="1"/>
</dbReference>
<comment type="subcellular location">
    <subcellularLocation>
        <location evidence="1">Golgi apparatus</location>
    </subcellularLocation>
</comment>
<dbReference type="EMBL" id="JAPDFR010000009">
    <property type="protein sequence ID" value="KAK0383457.1"/>
    <property type="molecule type" value="Genomic_DNA"/>
</dbReference>
<evidence type="ECO:0000313" key="10">
    <source>
        <dbReference type="Proteomes" id="UP001175261"/>
    </source>
</evidence>
<feature type="compositionally biased region" description="Low complexity" evidence="3">
    <location>
        <begin position="277"/>
        <end position="289"/>
    </location>
</feature>
<evidence type="ECO:0000259" key="6">
    <source>
        <dbReference type="Pfam" id="PF26254"/>
    </source>
</evidence>
<dbReference type="Proteomes" id="UP001175261">
    <property type="component" value="Unassembled WGS sequence"/>
</dbReference>
<sequence>MSVDPLLPTAPARVKALLLPLGKIKSDRFSSFVTRLRGENVVPLKDISPDGRPNRTMFSPLGYPDGAIIYDLITHVPPPSQLSLTPFDLYREPLAVIAVADGTELQDVAFSKRHSANGTGPTVVEKNIRALYQELEDLRDNFPKALVHRALIFDYTSPRASQIPIPDGLDVVPPEAECVRTTLKTVMCDLSSLLLAELTTLAKSFEAMTVIESPGHYSLSRHLNGAVDGVANGTSRRNSQFALPQHAQRAVSAAGQLDRGHARMSMPPVPSRPGPPSSTSTPGRPSTPVKGQAGAEGITSPSSTPSTPEQARSVIAESSTSSRDTSRDRVSVHGFGPGGVNDKWRLKGKGRASVILGSMYLMAGRWSDSLRELAEGASAARSLNDHLWHGKALELIVMNLFLLGWSNLEFSIPSVCYPQERPRSTSNLKTVADEGDPNLPTHIRRLQNMLPELLERIVGLYSRLSSESLPPLPASETSIRFSKILAAVHLCEGSLNQKCLDMLVLGTQSELRLTTSPRLTVTPTRQQIANILFKAFPSSAGELLTTADRASILSGIASVLGILGFHRKKAMVIRELVSVLIGGLVEARTRGAADAGVHPAAGLVSMSSGPGESHGSVALDLSEGDVEQGIEAFLELLCKAYGVVRYDVASKSTTSESKQPGDSAEAVIARIKAQAATRFFGFPSIKLNILRACINFSEALPDFNGVLKFSSDLLRSSGPGIAPGPRREDASSTLHREEQMRLVTNISRTSSLVQRLGLSHLASEYWDEFLVRGIQLEALPPTRVPIPHAKSVLPGATTSRASQDVNPFIYNPFLKKPEEAAVGLNLVANEVATFKITMQNPFDVEVDVESVKLGVEGVDFEAIPESTIIGPYRTQILRLKGRPRESGSVSIIGAVVKVRGCRERRFPIFTQPWVPRREPKIKAKGLSGLQANIEAQQKLGPPLQNDTLTLKVIQPQPLVVVKSTTLPQSSVMILEGERQVFSVTLQNLSTTPVDFLLFSFKDSTQEPLQAALSKRDATPAELYEYELILAKKQALRLPRNDQGRSIAPGGEATFDFEIFGKPGLTHAAVQVDYTYLGVPQDELKDQFYTRQVTVDLTVTVNASVELARIDVLPLSGAIPQGLWDRLGATDSTTSNDSCLLSMDLRNAWPSQMAIRIEGSDCMVVEENVLPGNTCRIIMPVKKVCLENPHEAVPTLNPTRNRQFVVSASKISPATERANREAFWYREKILDSLKATWRTTTVPKRSGAIELRNIRLTARMIEAIKVDEIGIAISVGDAPNSASAQPVALVDERTEVRVHVTNRSMQPIVPLVRLLPALCHRPVNVALDYTRKLAWNGTLQQILPEIPPRGSSELIIGMTPLCRGHFELGATVEEVKVWTPTQETEQTEADRASEANPSQSMLDVALGMKERRVWHLRRPVILAVREQDR</sequence>
<feature type="compositionally biased region" description="Low complexity" evidence="3">
    <location>
        <begin position="299"/>
        <end position="308"/>
    </location>
</feature>
<keyword evidence="2" id="KW-0333">Golgi apparatus</keyword>